<protein>
    <submittedName>
        <fullName evidence="3">Uncharacterized protein</fullName>
    </submittedName>
</protein>
<proteinExistence type="predicted"/>
<comment type="caution">
    <text evidence="3">The sequence shown here is derived from an EMBL/GenBank/DDBJ whole genome shotgun (WGS) entry which is preliminary data.</text>
</comment>
<dbReference type="GO" id="GO:0004714">
    <property type="term" value="F:transmembrane receptor protein tyrosine kinase activity"/>
    <property type="evidence" value="ECO:0007669"/>
    <property type="project" value="InterPro"/>
</dbReference>
<dbReference type="Gene3D" id="3.30.200.20">
    <property type="entry name" value="Phosphorylase Kinase, domain 1"/>
    <property type="match status" value="1"/>
</dbReference>
<dbReference type="FunFam" id="2.60.120.430:FF:000003">
    <property type="entry name" value="FERONIA receptor-like kinase"/>
    <property type="match status" value="1"/>
</dbReference>
<reference evidence="3 4" key="1">
    <citation type="submission" date="2017-11" db="EMBL/GenBank/DDBJ databases">
        <title>De-novo sequencing of pomegranate (Punica granatum L.) genome.</title>
        <authorList>
            <person name="Akparov Z."/>
            <person name="Amiraslanov A."/>
            <person name="Hajiyeva S."/>
            <person name="Abbasov M."/>
            <person name="Kaur K."/>
            <person name="Hamwieh A."/>
            <person name="Solovyev V."/>
            <person name="Salamov A."/>
            <person name="Braich B."/>
            <person name="Kosarev P."/>
            <person name="Mahmoud A."/>
            <person name="Hajiyev E."/>
            <person name="Babayeva S."/>
            <person name="Izzatullayeva V."/>
            <person name="Mammadov A."/>
            <person name="Mammadov A."/>
            <person name="Sharifova S."/>
            <person name="Ojaghi J."/>
            <person name="Eynullazada K."/>
            <person name="Bayramov B."/>
            <person name="Abdulazimova A."/>
            <person name="Shahmuradov I."/>
        </authorList>
    </citation>
    <scope>NUCLEOTIDE SEQUENCE [LARGE SCALE GENOMIC DNA]</scope>
    <source>
        <strain evidence="4">cv. AG2017</strain>
        <tissue evidence="3">Leaf</tissue>
    </source>
</reference>
<dbReference type="STRING" id="22663.A0A2I0KN09"/>
<sequence length="453" mass="49559">MKKRYFLRASQPPPSLLPATILLLLLCRCSSAYSPIDKFFINCGSTSDDSDTLGRRWIGDDDPKYSPLDHQKSLTSKANVQLRSIAQVPYTTARLSGSEISYSVPVTAGPKFVRLHFFPSDYNQNFSRSDALFSATSGPFTLLRSFSAPIVLNLTFTPSTEQPHAYALINGIEIVSMPPDLYYGNGTVDGSREVKFLGNNGNPLTLSHANALETVYHINVGGTTIDPKDDTGYISVSFRERSKNGNRVFEIYIASRVADSRADVISWTGGRGIPIYKDYTVYMFSPTSKKMNLTISLHTGPEQHSVYADGLLNSVEVFKISDDDSNLAGPNPALIRVEDPLVPPQLLPSSESGGISKKVIAAIAGGSVSGALVLCLLCFLTFRRGSRSKESTYTEKTTLWRLLWHPTTKLTKTHDSSMPGDLCHRFSLAEIKAATNGFHEIFIVGAGGFGNVY</sequence>
<name>A0A2I0KN09_PUNGR</name>
<keyword evidence="1" id="KW-0812">Transmembrane</keyword>
<evidence type="ECO:0000313" key="4">
    <source>
        <dbReference type="Proteomes" id="UP000233551"/>
    </source>
</evidence>
<feature type="signal peptide" evidence="2">
    <location>
        <begin position="1"/>
        <end position="32"/>
    </location>
</feature>
<dbReference type="PANTHER" id="PTHR34590">
    <property type="entry name" value="OS03G0124300 PROTEIN-RELATED"/>
    <property type="match status" value="1"/>
</dbReference>
<feature type="chain" id="PRO_5014122289" evidence="2">
    <location>
        <begin position="33"/>
        <end position="453"/>
    </location>
</feature>
<feature type="transmembrane region" description="Helical" evidence="1">
    <location>
        <begin position="359"/>
        <end position="382"/>
    </location>
</feature>
<dbReference type="InterPro" id="IPR045272">
    <property type="entry name" value="ANXUR1/2-like"/>
</dbReference>
<dbReference type="Gene3D" id="2.60.120.430">
    <property type="entry name" value="Galactose-binding lectin"/>
    <property type="match status" value="1"/>
</dbReference>
<gene>
    <name evidence="3" type="ORF">CRG98_009723</name>
</gene>
<dbReference type="AlphaFoldDB" id="A0A2I0KN09"/>
<dbReference type="Proteomes" id="UP000233551">
    <property type="component" value="Unassembled WGS sequence"/>
</dbReference>
<dbReference type="EMBL" id="PGOL01000479">
    <property type="protein sequence ID" value="PKI69848.1"/>
    <property type="molecule type" value="Genomic_DNA"/>
</dbReference>
<evidence type="ECO:0000256" key="2">
    <source>
        <dbReference type="SAM" id="SignalP"/>
    </source>
</evidence>
<keyword evidence="1" id="KW-1133">Transmembrane helix</keyword>
<evidence type="ECO:0000256" key="1">
    <source>
        <dbReference type="SAM" id="Phobius"/>
    </source>
</evidence>
<keyword evidence="1" id="KW-0472">Membrane</keyword>
<keyword evidence="2" id="KW-0732">Signal</keyword>
<accession>A0A2I0KN09</accession>
<organism evidence="3 4">
    <name type="scientific">Punica granatum</name>
    <name type="common">Pomegranate</name>
    <dbReference type="NCBI Taxonomy" id="22663"/>
    <lineage>
        <taxon>Eukaryota</taxon>
        <taxon>Viridiplantae</taxon>
        <taxon>Streptophyta</taxon>
        <taxon>Embryophyta</taxon>
        <taxon>Tracheophyta</taxon>
        <taxon>Spermatophyta</taxon>
        <taxon>Magnoliopsida</taxon>
        <taxon>eudicotyledons</taxon>
        <taxon>Gunneridae</taxon>
        <taxon>Pentapetalae</taxon>
        <taxon>rosids</taxon>
        <taxon>malvids</taxon>
        <taxon>Myrtales</taxon>
        <taxon>Lythraceae</taxon>
        <taxon>Punica</taxon>
    </lineage>
</organism>
<keyword evidence="4" id="KW-1185">Reference proteome</keyword>
<evidence type="ECO:0000313" key="3">
    <source>
        <dbReference type="EMBL" id="PKI69848.1"/>
    </source>
</evidence>